<name>A0ABN9U839_9DINO</name>
<protein>
    <submittedName>
        <fullName evidence="2">Uncharacterized protein</fullName>
    </submittedName>
</protein>
<dbReference type="Proteomes" id="UP001189429">
    <property type="component" value="Unassembled WGS sequence"/>
</dbReference>
<comment type="caution">
    <text evidence="2">The sequence shown here is derived from an EMBL/GenBank/DDBJ whole genome shotgun (WGS) entry which is preliminary data.</text>
</comment>
<feature type="region of interest" description="Disordered" evidence="1">
    <location>
        <begin position="55"/>
        <end position="77"/>
    </location>
</feature>
<dbReference type="EMBL" id="CAUYUJ010015536">
    <property type="protein sequence ID" value="CAK0855286.1"/>
    <property type="molecule type" value="Genomic_DNA"/>
</dbReference>
<sequence>MERSLPALPQVPDEGNFTFGIDESMAAGADDGGYDVDGLAAGPCDFIFEEHAGQANEGGAGDGGDGEHEADGDFPRPPDPYDVNCCTSIYVPGMLHIVSNITRDLSAHLEWYSQFLAYLTHVCRMLSRSWTRERFKETCLRVPHAFQHFGFFDGFNTHVQEGRWGTVVHAVGDLLPGEQILRQFWSLAAYNQAGGLREDGNDGEGEGHGVRMHVVDEGINSPLCWVYCFMIDTVGELLEHLSNLSETCPCHRGALRLRGLARHARRQQLQQDTSQTTCPLAGMMAPEFAAGEHIRITRGLAQTSQGPEVPSPCMQAFWHYAPMIARLY</sequence>
<accession>A0ABN9U839</accession>
<evidence type="ECO:0000256" key="1">
    <source>
        <dbReference type="SAM" id="MobiDB-lite"/>
    </source>
</evidence>
<feature type="compositionally biased region" description="Basic and acidic residues" evidence="1">
    <location>
        <begin position="65"/>
        <end position="76"/>
    </location>
</feature>
<reference evidence="2" key="1">
    <citation type="submission" date="2023-10" db="EMBL/GenBank/DDBJ databases">
        <authorList>
            <person name="Chen Y."/>
            <person name="Shah S."/>
            <person name="Dougan E. K."/>
            <person name="Thang M."/>
            <person name="Chan C."/>
        </authorList>
    </citation>
    <scope>NUCLEOTIDE SEQUENCE [LARGE SCALE GENOMIC DNA]</scope>
</reference>
<organism evidence="2 3">
    <name type="scientific">Prorocentrum cordatum</name>
    <dbReference type="NCBI Taxonomy" id="2364126"/>
    <lineage>
        <taxon>Eukaryota</taxon>
        <taxon>Sar</taxon>
        <taxon>Alveolata</taxon>
        <taxon>Dinophyceae</taxon>
        <taxon>Prorocentrales</taxon>
        <taxon>Prorocentraceae</taxon>
        <taxon>Prorocentrum</taxon>
    </lineage>
</organism>
<proteinExistence type="predicted"/>
<evidence type="ECO:0000313" key="3">
    <source>
        <dbReference type="Proteomes" id="UP001189429"/>
    </source>
</evidence>
<gene>
    <name evidence="2" type="ORF">PCOR1329_LOCUS46066</name>
</gene>
<keyword evidence="3" id="KW-1185">Reference proteome</keyword>
<evidence type="ECO:0000313" key="2">
    <source>
        <dbReference type="EMBL" id="CAK0855286.1"/>
    </source>
</evidence>